<accession>A0ABV4I9V9</accession>
<evidence type="ECO:0000256" key="1">
    <source>
        <dbReference type="ARBA" id="ARBA00004651"/>
    </source>
</evidence>
<evidence type="ECO:0000256" key="6">
    <source>
        <dbReference type="SAM" id="Phobius"/>
    </source>
</evidence>
<evidence type="ECO:0000313" key="7">
    <source>
        <dbReference type="EMBL" id="MEZ0494409.1"/>
    </source>
</evidence>
<dbReference type="InterPro" id="IPR022791">
    <property type="entry name" value="L-PG_synthase/AglD"/>
</dbReference>
<feature type="transmembrane region" description="Helical" evidence="6">
    <location>
        <begin position="20"/>
        <end position="36"/>
    </location>
</feature>
<feature type="transmembrane region" description="Helical" evidence="6">
    <location>
        <begin position="201"/>
        <end position="228"/>
    </location>
</feature>
<proteinExistence type="predicted"/>
<evidence type="ECO:0000256" key="3">
    <source>
        <dbReference type="ARBA" id="ARBA00022692"/>
    </source>
</evidence>
<dbReference type="RefSeq" id="WP_370720641.1">
    <property type="nucleotide sequence ID" value="NZ_JBGGTQ010000011.1"/>
</dbReference>
<keyword evidence="3 6" id="KW-0812">Transmembrane</keyword>
<feature type="transmembrane region" description="Helical" evidence="6">
    <location>
        <begin position="240"/>
        <end position="263"/>
    </location>
</feature>
<keyword evidence="8" id="KW-1185">Reference proteome</keyword>
<keyword evidence="5 6" id="KW-0472">Membrane</keyword>
<feature type="transmembrane region" description="Helical" evidence="6">
    <location>
        <begin position="86"/>
        <end position="108"/>
    </location>
</feature>
<protein>
    <submittedName>
        <fullName evidence="7">Lysylphosphatidylglycerol synthase domain-containing protein</fullName>
    </submittedName>
</protein>
<comment type="caution">
    <text evidence="7">The sequence shown here is derived from an EMBL/GenBank/DDBJ whole genome shotgun (WGS) entry which is preliminary data.</text>
</comment>
<evidence type="ECO:0000313" key="8">
    <source>
        <dbReference type="Proteomes" id="UP001566476"/>
    </source>
</evidence>
<evidence type="ECO:0000256" key="4">
    <source>
        <dbReference type="ARBA" id="ARBA00022989"/>
    </source>
</evidence>
<feature type="transmembrane region" description="Helical" evidence="6">
    <location>
        <begin position="48"/>
        <end position="66"/>
    </location>
</feature>
<gene>
    <name evidence="7" type="ORF">AB2L28_19400</name>
</gene>
<feature type="transmembrane region" description="Helical" evidence="6">
    <location>
        <begin position="128"/>
        <end position="151"/>
    </location>
</feature>
<name>A0ABV4I9V9_9ACTN</name>
<dbReference type="Proteomes" id="UP001566476">
    <property type="component" value="Unassembled WGS sequence"/>
</dbReference>
<feature type="transmembrane region" description="Helical" evidence="6">
    <location>
        <begin position="270"/>
        <end position="288"/>
    </location>
</feature>
<organism evidence="7 8">
    <name type="scientific">Kineococcus mangrovi</name>
    <dbReference type="NCBI Taxonomy" id="1660183"/>
    <lineage>
        <taxon>Bacteria</taxon>
        <taxon>Bacillati</taxon>
        <taxon>Actinomycetota</taxon>
        <taxon>Actinomycetes</taxon>
        <taxon>Kineosporiales</taxon>
        <taxon>Kineosporiaceae</taxon>
        <taxon>Kineococcus</taxon>
    </lineage>
</organism>
<dbReference type="Pfam" id="PF03706">
    <property type="entry name" value="LPG_synthase_TM"/>
    <property type="match status" value="1"/>
</dbReference>
<reference evidence="7 8" key="1">
    <citation type="submission" date="2024-07" db="EMBL/GenBank/DDBJ databases">
        <authorList>
            <person name="Thanompreechachai J."/>
            <person name="Duangmal K."/>
        </authorList>
    </citation>
    <scope>NUCLEOTIDE SEQUENCE [LARGE SCALE GENOMIC DNA]</scope>
    <source>
        <strain evidence="7 8">TBRC 1896</strain>
    </source>
</reference>
<feature type="transmembrane region" description="Helical" evidence="6">
    <location>
        <begin position="171"/>
        <end position="189"/>
    </location>
</feature>
<sequence>MPSRLLPRLLGVLRSPVLRAGFLLLALALAAVYVVRDRAAIADAWSRLDAWSVLLALVLSLANVALSGASWRAVLADLGSPLPVGAAARVFFVGQLGRYIPGTVFQFVAQAELARDHGVPRRRTGSALAVALLVSMTTASLLVTGVLPLALRGRDIAGWEWTGWLRWATPLLLVLLVPQVINPLLRVLLRLARQEPLEHRITLRGLLAAAGWALASWGAVGVQVFVLARAVGADRPVGSMLALAVGGYALAWMVGFLVVLAPAGAGARELVLGAVVALATGSGGAAVVVLGSRVLLTVSDLLLAFAALAGHRAEIVAKARAARSPE</sequence>
<keyword evidence="4 6" id="KW-1133">Transmembrane helix</keyword>
<evidence type="ECO:0000256" key="5">
    <source>
        <dbReference type="ARBA" id="ARBA00023136"/>
    </source>
</evidence>
<evidence type="ECO:0000256" key="2">
    <source>
        <dbReference type="ARBA" id="ARBA00022475"/>
    </source>
</evidence>
<dbReference type="EMBL" id="JBGGTQ010000011">
    <property type="protein sequence ID" value="MEZ0494409.1"/>
    <property type="molecule type" value="Genomic_DNA"/>
</dbReference>
<keyword evidence="2" id="KW-1003">Cell membrane</keyword>
<comment type="subcellular location">
    <subcellularLocation>
        <location evidence="1">Cell membrane</location>
        <topology evidence="1">Multi-pass membrane protein</topology>
    </subcellularLocation>
</comment>